<sequence>MRRLDFEDLEVYRLAQKWANGVWRIIKQWDNFSKRQMGKQFTAYFR</sequence>
<name>A0ABR8AM26_9CYAN</name>
<proteinExistence type="predicted"/>
<evidence type="ECO:0000313" key="2">
    <source>
        <dbReference type="Proteomes" id="UP000647273"/>
    </source>
</evidence>
<gene>
    <name evidence="1" type="ORF">H6G08_00710</name>
</gene>
<evidence type="ECO:0000313" key="1">
    <source>
        <dbReference type="EMBL" id="MBD2223023.1"/>
    </source>
</evidence>
<organism evidence="1 2">
    <name type="scientific">Calothrix anomala FACHB-343</name>
    <dbReference type="NCBI Taxonomy" id="2692894"/>
    <lineage>
        <taxon>Bacteria</taxon>
        <taxon>Bacillati</taxon>
        <taxon>Cyanobacteriota</taxon>
        <taxon>Cyanophyceae</taxon>
        <taxon>Nostocales</taxon>
        <taxon>Calotrichaceae</taxon>
        <taxon>Calothrix</taxon>
    </lineage>
</organism>
<protein>
    <submittedName>
        <fullName evidence="1">Uncharacterized protein</fullName>
    </submittedName>
</protein>
<comment type="caution">
    <text evidence="1">The sequence shown here is derived from an EMBL/GenBank/DDBJ whole genome shotgun (WGS) entry which is preliminary data.</text>
</comment>
<keyword evidence="2" id="KW-1185">Reference proteome</keyword>
<accession>A0ABR8AM26</accession>
<dbReference type="Proteomes" id="UP000647273">
    <property type="component" value="Unassembled WGS sequence"/>
</dbReference>
<reference evidence="1 2" key="1">
    <citation type="journal article" date="2020" name="ISME J.">
        <title>Comparative genomics reveals insights into cyanobacterial evolution and habitat adaptation.</title>
        <authorList>
            <person name="Chen M.Y."/>
            <person name="Teng W.K."/>
            <person name="Zhao L."/>
            <person name="Hu C.X."/>
            <person name="Zhou Y.K."/>
            <person name="Han B.P."/>
            <person name="Song L.R."/>
            <person name="Shu W.S."/>
        </authorList>
    </citation>
    <scope>NUCLEOTIDE SEQUENCE [LARGE SCALE GENOMIC DNA]</scope>
    <source>
        <strain evidence="1 2">FACHB-343</strain>
    </source>
</reference>
<dbReference type="EMBL" id="JACJQG010000001">
    <property type="protein sequence ID" value="MBD2223023.1"/>
    <property type="molecule type" value="Genomic_DNA"/>
</dbReference>